<evidence type="ECO:0000259" key="2">
    <source>
        <dbReference type="Pfam" id="PF18545"/>
    </source>
</evidence>
<evidence type="ECO:0000313" key="3">
    <source>
        <dbReference type="EMBL" id="ELZ25066.1"/>
    </source>
</evidence>
<dbReference type="AlphaFoldDB" id="M0CPB5"/>
<keyword evidence="4" id="KW-1185">Reference proteome</keyword>
<reference evidence="3 4" key="1">
    <citation type="journal article" date="2014" name="PLoS Genet.">
        <title>Phylogenetically driven sequencing of extremely halophilic archaea reveals strategies for static and dynamic osmo-response.</title>
        <authorList>
            <person name="Becker E.A."/>
            <person name="Seitzer P.M."/>
            <person name="Tritt A."/>
            <person name="Larsen D."/>
            <person name="Krusor M."/>
            <person name="Yao A.I."/>
            <person name="Wu D."/>
            <person name="Madern D."/>
            <person name="Eisen J.A."/>
            <person name="Darling A.E."/>
            <person name="Facciotti M.T."/>
        </authorList>
    </citation>
    <scope>NUCLEOTIDE SEQUENCE [LARGE SCALE GENOMIC DNA]</scope>
    <source>
        <strain evidence="3 4">2-9-1</strain>
    </source>
</reference>
<accession>M0CPB5</accession>
<dbReference type="InterPro" id="IPR040624">
    <property type="entry name" value="HalOD1"/>
</dbReference>
<feature type="domain" description="Halobacterial output" evidence="2">
    <location>
        <begin position="14"/>
        <end position="79"/>
    </location>
</feature>
<dbReference type="eggNOG" id="arCOG08928">
    <property type="taxonomic scope" value="Archaea"/>
</dbReference>
<organism evidence="3 4">
    <name type="scientific">Halosimplex carlsbadense 2-9-1</name>
    <dbReference type="NCBI Taxonomy" id="797114"/>
    <lineage>
        <taxon>Archaea</taxon>
        <taxon>Methanobacteriati</taxon>
        <taxon>Methanobacteriota</taxon>
        <taxon>Stenosarchaea group</taxon>
        <taxon>Halobacteria</taxon>
        <taxon>Halobacteriales</taxon>
        <taxon>Haloarculaceae</taxon>
        <taxon>Halosimplex</taxon>
    </lineage>
</organism>
<gene>
    <name evidence="3" type="ORF">C475_10984</name>
</gene>
<evidence type="ECO:0000313" key="4">
    <source>
        <dbReference type="Proteomes" id="UP000011626"/>
    </source>
</evidence>
<dbReference type="OrthoDB" id="242836at2157"/>
<comment type="caution">
    <text evidence="3">The sequence shown here is derived from an EMBL/GenBank/DDBJ whole genome shotgun (WGS) entry which is preliminary data.</text>
</comment>
<dbReference type="Pfam" id="PF18545">
    <property type="entry name" value="HalOD1"/>
    <property type="match status" value="1"/>
</dbReference>
<evidence type="ECO:0000256" key="1">
    <source>
        <dbReference type="SAM" id="MobiDB-lite"/>
    </source>
</evidence>
<name>M0CPB5_9EURY</name>
<dbReference type="Proteomes" id="UP000011626">
    <property type="component" value="Unassembled WGS sequence"/>
</dbReference>
<proteinExistence type="predicted"/>
<protein>
    <recommendedName>
        <fullName evidence="2">Halobacterial output domain-containing protein</fullName>
    </recommendedName>
</protein>
<feature type="region of interest" description="Disordered" evidence="1">
    <location>
        <begin position="79"/>
        <end position="98"/>
    </location>
</feature>
<sequence>MTVACDWAVTHAYEDERPSHAVVRAVAAATDRSVVDLDPLHETVDTDAFDDLLGRGTRTRVSFRYAGCTVTVTRRHVLVRPDDRDGSPGTDGDRDGAP</sequence>
<dbReference type="RefSeq" id="WP_006883872.1">
    <property type="nucleotide sequence ID" value="NZ_AOIU01000026.1"/>
</dbReference>
<dbReference type="EMBL" id="AOIU01000026">
    <property type="protein sequence ID" value="ELZ25066.1"/>
    <property type="molecule type" value="Genomic_DNA"/>
</dbReference>